<dbReference type="InterPro" id="IPR036236">
    <property type="entry name" value="Znf_C2H2_sf"/>
</dbReference>
<reference evidence="3" key="2">
    <citation type="submission" date="2025-09" db="UniProtKB">
        <authorList>
            <consortium name="Ensembl"/>
        </authorList>
    </citation>
    <scope>IDENTIFICATION</scope>
</reference>
<organism evidence="3 4">
    <name type="scientific">Neogobius melanostomus</name>
    <name type="common">round goby</name>
    <dbReference type="NCBI Taxonomy" id="47308"/>
    <lineage>
        <taxon>Eukaryota</taxon>
        <taxon>Metazoa</taxon>
        <taxon>Chordata</taxon>
        <taxon>Craniata</taxon>
        <taxon>Vertebrata</taxon>
        <taxon>Euteleostomi</taxon>
        <taxon>Actinopterygii</taxon>
        <taxon>Neopterygii</taxon>
        <taxon>Teleostei</taxon>
        <taxon>Neoteleostei</taxon>
        <taxon>Acanthomorphata</taxon>
        <taxon>Gobiaria</taxon>
        <taxon>Gobiiformes</taxon>
        <taxon>Gobioidei</taxon>
        <taxon>Gobiidae</taxon>
        <taxon>Benthophilinae</taxon>
        <taxon>Neogobiini</taxon>
        <taxon>Neogobius</taxon>
    </lineage>
</organism>
<evidence type="ECO:0000313" key="3">
    <source>
        <dbReference type="Ensembl" id="ENSNMLP00000020977.1"/>
    </source>
</evidence>
<feature type="region of interest" description="Disordered" evidence="1">
    <location>
        <begin position="157"/>
        <end position="207"/>
    </location>
</feature>
<feature type="compositionally biased region" description="Basic and acidic residues" evidence="1">
    <location>
        <begin position="409"/>
        <end position="419"/>
    </location>
</feature>
<dbReference type="Proteomes" id="UP000694523">
    <property type="component" value="Unplaced"/>
</dbReference>
<sequence length="704" mass="81468">MDGFETPYEDCVEVDFINCEICNKSIRGETLYKLHVTSQGHLKNEEALIAEGKIPRQQILPVFEDITQYLDYLNLDEPIIGLGFLVEVPGEIGDQSGIKYHCTLCRVYAYITEAVQHVIGRKHRQKYLEKNRPDLVNWDTQRPLTIAGKIIRAKAEIAERQDGQGKPKPLPDKTKRRLLPRFSFEGGPNNGQGSSFTKEMGPTMPKFGSYSKDDYMQERYENTFSNREPLGDSEIYTGHYKPDRESSGYPGVRDYQREDSGNFSDVLALQDQDRRQYGRSQREEPLTDVFIKPPTQKDVLKEFYTEELRREQLVKAQKWPNDIESHHHEHTRRPREMAPLANQSSYPTSIDGKSSHEIYNLIKDYRHDTLGERPHEALSNPGPNRVSPSRSGDFSRKMSNIPDPFMRFLKGEPSDEESKVRKRKSRFSDATPEELQTAHEMLTDNYGPPDPKFSSRRQERRELKTQHMDPPIGVKQTETYHKDAMPECTESTGDVFEMLRNIEIENEEEANFLKERLCSVLREFKARKAEKAAQQGPSRSVEDYSHMRPVMTHTRDRYGRTHRENLNTRRAETPYDEDPSQVSYDEQMLDEDFQEHTHPVLPEARYSDRKPFKEAKRWPNNQPQHAPGYDMPAPGYDSQHLFLKLSKSRCGLEITSLPIISLITTHPHRFSPWNVGQGSIGPLSIQETWIKSPLLSLNLLKDNS</sequence>
<name>A0A8C6TIM7_9GOBI</name>
<feature type="compositionally biased region" description="Basic and acidic residues" evidence="1">
    <location>
        <begin position="157"/>
        <end position="173"/>
    </location>
</feature>
<proteinExistence type="predicted"/>
<feature type="region of interest" description="Disordered" evidence="1">
    <location>
        <begin position="223"/>
        <end position="266"/>
    </location>
</feature>
<dbReference type="GO" id="GO:0003725">
    <property type="term" value="F:double-stranded RNA binding"/>
    <property type="evidence" value="ECO:0007669"/>
    <property type="project" value="TreeGrafter"/>
</dbReference>
<evidence type="ECO:0000313" key="4">
    <source>
        <dbReference type="Proteomes" id="UP000694523"/>
    </source>
</evidence>
<dbReference type="PROSITE" id="PS00028">
    <property type="entry name" value="ZINC_FINGER_C2H2_1"/>
    <property type="match status" value="1"/>
</dbReference>
<dbReference type="PANTHER" id="PTHR45762:SF3">
    <property type="entry name" value="ZINC-FINGER PROTEIN AT 72D, ISOFORM B"/>
    <property type="match status" value="1"/>
</dbReference>
<reference evidence="3" key="1">
    <citation type="submission" date="2025-08" db="UniProtKB">
        <authorList>
            <consortium name="Ensembl"/>
        </authorList>
    </citation>
    <scope>IDENTIFICATION</scope>
</reference>
<dbReference type="AlphaFoldDB" id="A0A8C6TIM7"/>
<dbReference type="SUPFAM" id="SSF57667">
    <property type="entry name" value="beta-beta-alpha zinc fingers"/>
    <property type="match status" value="1"/>
</dbReference>
<evidence type="ECO:0000256" key="1">
    <source>
        <dbReference type="SAM" id="MobiDB-lite"/>
    </source>
</evidence>
<dbReference type="Ensembl" id="ENSNMLT00000023520.1">
    <property type="protein sequence ID" value="ENSNMLP00000020977.1"/>
    <property type="gene ID" value="ENSNMLG00000013646.1"/>
</dbReference>
<dbReference type="GO" id="GO:0003727">
    <property type="term" value="F:single-stranded RNA binding"/>
    <property type="evidence" value="ECO:0007669"/>
    <property type="project" value="TreeGrafter"/>
</dbReference>
<feature type="region of interest" description="Disordered" evidence="1">
    <location>
        <begin position="372"/>
        <end position="465"/>
    </location>
</feature>
<feature type="compositionally biased region" description="Basic and acidic residues" evidence="1">
    <location>
        <begin position="456"/>
        <end position="465"/>
    </location>
</feature>
<dbReference type="PANTHER" id="PTHR45762">
    <property type="entry name" value="ZINC FINGER RNA-BINDING PROTEIN"/>
    <property type="match status" value="1"/>
</dbReference>
<accession>A0A8C6TIM7</accession>
<keyword evidence="4" id="KW-1185">Reference proteome</keyword>
<dbReference type="GO" id="GO:0071011">
    <property type="term" value="C:precatalytic spliceosome"/>
    <property type="evidence" value="ECO:0007669"/>
    <property type="project" value="TreeGrafter"/>
</dbReference>
<feature type="domain" description="C2H2-type" evidence="2">
    <location>
        <begin position="19"/>
        <end position="41"/>
    </location>
</feature>
<protein>
    <recommendedName>
        <fullName evidence="2">C2H2-type domain-containing protein</fullName>
    </recommendedName>
</protein>
<evidence type="ECO:0000259" key="2">
    <source>
        <dbReference type="PROSITE" id="PS00028"/>
    </source>
</evidence>
<dbReference type="InterPro" id="IPR013087">
    <property type="entry name" value="Znf_C2H2_type"/>
</dbReference>